<evidence type="ECO:0000313" key="3">
    <source>
        <dbReference type="Proteomes" id="UP001159364"/>
    </source>
</evidence>
<proteinExistence type="inferred from homology"/>
<dbReference type="PANTHER" id="PTHR31087">
    <property type="match status" value="1"/>
</dbReference>
<dbReference type="InterPro" id="IPR007612">
    <property type="entry name" value="LOR"/>
</dbReference>
<accession>A0AAV8UBR8</accession>
<keyword evidence="3" id="KW-1185">Reference proteome</keyword>
<dbReference type="InterPro" id="IPR025659">
    <property type="entry name" value="Tubby-like_C"/>
</dbReference>
<comment type="caution">
    <text evidence="2">The sequence shown here is derived from an EMBL/GenBank/DDBJ whole genome shotgun (WGS) entry which is preliminary data.</text>
</comment>
<dbReference type="Gene3D" id="2.40.160.200">
    <property type="entry name" value="LURP1-related"/>
    <property type="match status" value="1"/>
</dbReference>
<dbReference type="SUPFAM" id="SSF54518">
    <property type="entry name" value="Tubby C-terminal domain-like"/>
    <property type="match status" value="1"/>
</dbReference>
<gene>
    <name evidence="2" type="ORF">K2173_008464</name>
</gene>
<comment type="similarity">
    <text evidence="1">Belongs to the LOR family.</text>
</comment>
<organism evidence="2 3">
    <name type="scientific">Erythroxylum novogranatense</name>
    <dbReference type="NCBI Taxonomy" id="1862640"/>
    <lineage>
        <taxon>Eukaryota</taxon>
        <taxon>Viridiplantae</taxon>
        <taxon>Streptophyta</taxon>
        <taxon>Embryophyta</taxon>
        <taxon>Tracheophyta</taxon>
        <taxon>Spermatophyta</taxon>
        <taxon>Magnoliopsida</taxon>
        <taxon>eudicotyledons</taxon>
        <taxon>Gunneridae</taxon>
        <taxon>Pentapetalae</taxon>
        <taxon>rosids</taxon>
        <taxon>fabids</taxon>
        <taxon>Malpighiales</taxon>
        <taxon>Erythroxylaceae</taxon>
        <taxon>Erythroxylum</taxon>
    </lineage>
</organism>
<dbReference type="Proteomes" id="UP001159364">
    <property type="component" value="Linkage Group LG08"/>
</dbReference>
<dbReference type="InterPro" id="IPR038595">
    <property type="entry name" value="LOR_sf"/>
</dbReference>
<dbReference type="Pfam" id="PF04525">
    <property type="entry name" value="LOR"/>
    <property type="match status" value="1"/>
</dbReference>
<dbReference type="AlphaFoldDB" id="A0AAV8UBR8"/>
<sequence>MAGEASNPVPGMTAHDPLEKPVVVIGPQFLQQYPVDLTIANDGKVTDVNGTVIFSVQSNCTRIHDRRHLKDAADNILVTLKEKIKTMHGRWQVFKGESTEEKDLLFSVKKSSLMQSRTQSDAFLASNPTSESDPDFKVKGSTIYLGGDESNVVVAEMFKRDRDNFAVRVYPNVDNAFIVGLVVVSDKINAYCSGKGKEAISVATKVAPPVAKGKEVAISVATKVATPVAKGKEVAISMAKRMVTKVFNG</sequence>
<dbReference type="PANTHER" id="PTHR31087:SF58">
    <property type="entry name" value="OS07G0230700 PROTEIN"/>
    <property type="match status" value="1"/>
</dbReference>
<protein>
    <submittedName>
        <fullName evidence="2">Uncharacterized protein</fullName>
    </submittedName>
</protein>
<name>A0AAV8UBR8_9ROSI</name>
<dbReference type="EMBL" id="JAIWQS010000008">
    <property type="protein sequence ID" value="KAJ8898963.1"/>
    <property type="molecule type" value="Genomic_DNA"/>
</dbReference>
<evidence type="ECO:0000256" key="1">
    <source>
        <dbReference type="ARBA" id="ARBA00005437"/>
    </source>
</evidence>
<evidence type="ECO:0000313" key="2">
    <source>
        <dbReference type="EMBL" id="KAJ8898963.1"/>
    </source>
</evidence>
<reference evidence="2 3" key="1">
    <citation type="submission" date="2021-09" db="EMBL/GenBank/DDBJ databases">
        <title>Genomic insights and catalytic innovation underlie evolution of tropane alkaloids biosynthesis.</title>
        <authorList>
            <person name="Wang Y.-J."/>
            <person name="Tian T."/>
            <person name="Huang J.-P."/>
            <person name="Huang S.-X."/>
        </authorList>
    </citation>
    <scope>NUCLEOTIDE SEQUENCE [LARGE SCALE GENOMIC DNA]</scope>
    <source>
        <strain evidence="2">KIB-2018</strain>
        <tissue evidence="2">Leaf</tissue>
    </source>
</reference>